<dbReference type="PROSITE" id="PS50404">
    <property type="entry name" value="GST_NTER"/>
    <property type="match status" value="1"/>
</dbReference>
<dbReference type="SUPFAM" id="SSF47616">
    <property type="entry name" value="GST C-terminal domain-like"/>
    <property type="match status" value="1"/>
</dbReference>
<dbReference type="InterPro" id="IPR036282">
    <property type="entry name" value="Glutathione-S-Trfase_C_sf"/>
</dbReference>
<comment type="caution">
    <text evidence="3">The sequence shown here is derived from an EMBL/GenBank/DDBJ whole genome shotgun (WGS) entry which is preliminary data.</text>
</comment>
<dbReference type="GO" id="GO:0016740">
    <property type="term" value="F:transferase activity"/>
    <property type="evidence" value="ECO:0007669"/>
    <property type="project" value="UniProtKB-KW"/>
</dbReference>
<sequence length="240" mass="26618">MVQTEQITFYTHVYSPYCHRVHLALEEAKADYTICSINLMDKPKWYTEKVNPTGKIPALAYGGPKPAEDAPPSDTSVKLRESLVLLEFLADLFPGAELLPADAVQRAQARLFTGVAEGALFEGFKAYFFMREPAQKLLDALDALQAALPADKPFAVGDKWCIADMAAAPFLARIVLLLEQDLGVYPAGEGVKTLAVIRGEKYARLNKYIEDVKAQPSFKATWDEATQIAIWSSNPMFKRD</sequence>
<feature type="domain" description="GST N-terminal" evidence="1">
    <location>
        <begin position="5"/>
        <end position="97"/>
    </location>
</feature>
<reference evidence="3 4" key="1">
    <citation type="submission" date="2021-08" db="EMBL/GenBank/DDBJ databases">
        <title>Draft Genome Sequence of Phanerochaete sordida strain YK-624.</title>
        <authorList>
            <person name="Mori T."/>
            <person name="Dohra H."/>
            <person name="Suzuki T."/>
            <person name="Kawagishi H."/>
            <person name="Hirai H."/>
        </authorList>
    </citation>
    <scope>NUCLEOTIDE SEQUENCE [LARGE SCALE GENOMIC DNA]</scope>
    <source>
        <strain evidence="3 4">YK-624</strain>
    </source>
</reference>
<dbReference type="Pfam" id="PF13409">
    <property type="entry name" value="GST_N_2"/>
    <property type="match status" value="1"/>
</dbReference>
<accession>A0A9P3LKD4</accession>
<dbReference type="SFLD" id="SFLDG00358">
    <property type="entry name" value="Main_(cytGST)"/>
    <property type="match status" value="1"/>
</dbReference>
<dbReference type="Proteomes" id="UP000703269">
    <property type="component" value="Unassembled WGS sequence"/>
</dbReference>
<evidence type="ECO:0000259" key="1">
    <source>
        <dbReference type="PROSITE" id="PS50404"/>
    </source>
</evidence>
<name>A0A9P3LKD4_9APHY</name>
<evidence type="ECO:0000313" key="3">
    <source>
        <dbReference type="EMBL" id="GJE97137.1"/>
    </source>
</evidence>
<dbReference type="InterPro" id="IPR050983">
    <property type="entry name" value="GST_Omega/HSP26"/>
</dbReference>
<dbReference type="InterPro" id="IPR040079">
    <property type="entry name" value="Glutathione_S-Trfase"/>
</dbReference>
<dbReference type="Gene3D" id="1.20.1050.10">
    <property type="match status" value="1"/>
</dbReference>
<dbReference type="SFLD" id="SFLDS00019">
    <property type="entry name" value="Glutathione_Transferase_(cytos"/>
    <property type="match status" value="1"/>
</dbReference>
<dbReference type="SUPFAM" id="SSF52833">
    <property type="entry name" value="Thioredoxin-like"/>
    <property type="match status" value="1"/>
</dbReference>
<dbReference type="Pfam" id="PF13410">
    <property type="entry name" value="GST_C_2"/>
    <property type="match status" value="1"/>
</dbReference>
<dbReference type="InterPro" id="IPR010987">
    <property type="entry name" value="Glutathione-S-Trfase_C-like"/>
</dbReference>
<dbReference type="PANTHER" id="PTHR43968:SF6">
    <property type="entry name" value="GLUTATHIONE S-TRANSFERASE OMEGA"/>
    <property type="match status" value="1"/>
</dbReference>
<dbReference type="InterPro" id="IPR004045">
    <property type="entry name" value="Glutathione_S-Trfase_N"/>
</dbReference>
<dbReference type="Gene3D" id="3.40.30.10">
    <property type="entry name" value="Glutaredoxin"/>
    <property type="match status" value="1"/>
</dbReference>
<keyword evidence="4" id="KW-1185">Reference proteome</keyword>
<dbReference type="InterPro" id="IPR036249">
    <property type="entry name" value="Thioredoxin-like_sf"/>
</dbReference>
<organism evidence="3 4">
    <name type="scientific">Phanerochaete sordida</name>
    <dbReference type="NCBI Taxonomy" id="48140"/>
    <lineage>
        <taxon>Eukaryota</taxon>
        <taxon>Fungi</taxon>
        <taxon>Dikarya</taxon>
        <taxon>Basidiomycota</taxon>
        <taxon>Agaricomycotina</taxon>
        <taxon>Agaricomycetes</taxon>
        <taxon>Polyporales</taxon>
        <taxon>Phanerochaetaceae</taxon>
        <taxon>Phanerochaete</taxon>
    </lineage>
</organism>
<dbReference type="AlphaFoldDB" id="A0A9P3LKD4"/>
<protein>
    <submittedName>
        <fullName evidence="3">Glutathione transferase omega</fullName>
    </submittedName>
</protein>
<dbReference type="EMBL" id="BPQB01000068">
    <property type="protein sequence ID" value="GJE97137.1"/>
    <property type="molecule type" value="Genomic_DNA"/>
</dbReference>
<proteinExistence type="predicted"/>
<dbReference type="GO" id="GO:0005737">
    <property type="term" value="C:cytoplasm"/>
    <property type="evidence" value="ECO:0007669"/>
    <property type="project" value="TreeGrafter"/>
</dbReference>
<evidence type="ECO:0000259" key="2">
    <source>
        <dbReference type="PROSITE" id="PS50405"/>
    </source>
</evidence>
<evidence type="ECO:0000313" key="4">
    <source>
        <dbReference type="Proteomes" id="UP000703269"/>
    </source>
</evidence>
<dbReference type="OrthoDB" id="202840at2759"/>
<dbReference type="PROSITE" id="PS50405">
    <property type="entry name" value="GST_CTER"/>
    <property type="match status" value="1"/>
</dbReference>
<feature type="domain" description="GST C-terminal" evidence="2">
    <location>
        <begin position="75"/>
        <end position="240"/>
    </location>
</feature>
<dbReference type="CDD" id="cd00570">
    <property type="entry name" value="GST_N_family"/>
    <property type="match status" value="1"/>
</dbReference>
<gene>
    <name evidence="3" type="ORF">PsYK624_133490</name>
</gene>
<keyword evidence="3" id="KW-0808">Transferase</keyword>
<dbReference type="PANTHER" id="PTHR43968">
    <property type="match status" value="1"/>
</dbReference>